<feature type="compositionally biased region" description="Polar residues" evidence="12">
    <location>
        <begin position="24"/>
        <end position="33"/>
    </location>
</feature>
<protein>
    <submittedName>
        <fullName evidence="13">TFIIH subunit Tfb4/GTF2H3 like protein</fullName>
    </submittedName>
</protein>
<evidence type="ECO:0000256" key="5">
    <source>
        <dbReference type="ARBA" id="ARBA00022771"/>
    </source>
</evidence>
<dbReference type="InterPro" id="IPR036465">
    <property type="entry name" value="vWFA_dom_sf"/>
</dbReference>
<dbReference type="AlphaFoldDB" id="A0AAD8UST0"/>
<evidence type="ECO:0000256" key="3">
    <source>
        <dbReference type="ARBA" id="ARBA00022723"/>
    </source>
</evidence>
<keyword evidence="3 11" id="KW-0479">Metal-binding</keyword>
<keyword evidence="10 11" id="KW-0539">Nucleus</keyword>
<comment type="subcellular location">
    <subcellularLocation>
        <location evidence="1 11">Nucleus</location>
    </subcellularLocation>
</comment>
<proteinExistence type="inferred from homology"/>
<evidence type="ECO:0000313" key="14">
    <source>
        <dbReference type="Proteomes" id="UP001230268"/>
    </source>
</evidence>
<keyword evidence="7 11" id="KW-0805">Transcription regulation</keyword>
<evidence type="ECO:0000256" key="9">
    <source>
        <dbReference type="ARBA" id="ARBA00023204"/>
    </source>
</evidence>
<dbReference type="GO" id="GO:0006289">
    <property type="term" value="P:nucleotide-excision repair"/>
    <property type="evidence" value="ECO:0007669"/>
    <property type="project" value="UniProtKB-UniRule"/>
</dbReference>
<dbReference type="Pfam" id="PF03850">
    <property type="entry name" value="Tfb4"/>
    <property type="match status" value="1"/>
</dbReference>
<dbReference type="GO" id="GO:0006355">
    <property type="term" value="P:regulation of DNA-templated transcription"/>
    <property type="evidence" value="ECO:0007669"/>
    <property type="project" value="InterPro"/>
</dbReference>
<reference evidence="13" key="1">
    <citation type="submission" date="2023-08" db="EMBL/GenBank/DDBJ databases">
        <title>Draft sequence of the Babesia gibsoni genome.</title>
        <authorList>
            <person name="Yamagishi J.Y."/>
            <person name="Xuan X.X."/>
        </authorList>
    </citation>
    <scope>NUCLEOTIDE SEQUENCE</scope>
    <source>
        <strain evidence="13">Azabu</strain>
    </source>
</reference>
<evidence type="ECO:0000313" key="13">
    <source>
        <dbReference type="EMBL" id="KAK1445120.1"/>
    </source>
</evidence>
<dbReference type="GO" id="GO:0008270">
    <property type="term" value="F:zinc ion binding"/>
    <property type="evidence" value="ECO:0007669"/>
    <property type="project" value="UniProtKB-KW"/>
</dbReference>
<feature type="region of interest" description="Disordered" evidence="12">
    <location>
        <begin position="1"/>
        <end position="33"/>
    </location>
</feature>
<organism evidence="13 14">
    <name type="scientific">Babesia gibsoni</name>
    <dbReference type="NCBI Taxonomy" id="33632"/>
    <lineage>
        <taxon>Eukaryota</taxon>
        <taxon>Sar</taxon>
        <taxon>Alveolata</taxon>
        <taxon>Apicomplexa</taxon>
        <taxon>Aconoidasida</taxon>
        <taxon>Piroplasmida</taxon>
        <taxon>Babesiidae</taxon>
        <taxon>Babesia</taxon>
    </lineage>
</organism>
<keyword evidence="5 11" id="KW-0863">Zinc-finger</keyword>
<evidence type="ECO:0000256" key="2">
    <source>
        <dbReference type="ARBA" id="ARBA00005273"/>
    </source>
</evidence>
<dbReference type="PANTHER" id="PTHR12831:SF0">
    <property type="entry name" value="GENERAL TRANSCRIPTION FACTOR IIH SUBUNIT 3"/>
    <property type="match status" value="1"/>
</dbReference>
<evidence type="ECO:0000256" key="11">
    <source>
        <dbReference type="RuleBase" id="RU368090"/>
    </source>
</evidence>
<evidence type="ECO:0000256" key="8">
    <source>
        <dbReference type="ARBA" id="ARBA00023163"/>
    </source>
</evidence>
<keyword evidence="14" id="KW-1185">Reference proteome</keyword>
<dbReference type="Proteomes" id="UP001230268">
    <property type="component" value="Unassembled WGS sequence"/>
</dbReference>
<evidence type="ECO:0000256" key="1">
    <source>
        <dbReference type="ARBA" id="ARBA00004123"/>
    </source>
</evidence>
<evidence type="ECO:0000256" key="7">
    <source>
        <dbReference type="ARBA" id="ARBA00023015"/>
    </source>
</evidence>
<name>A0AAD8UST0_BABGI</name>
<comment type="caution">
    <text evidence="13">The sequence shown here is derived from an EMBL/GenBank/DDBJ whole genome shotgun (WGS) entry which is preliminary data.</text>
</comment>
<keyword evidence="4 11" id="KW-0227">DNA damage</keyword>
<dbReference type="PANTHER" id="PTHR12831">
    <property type="entry name" value="TRANSCRIPTION INITIATION FACTOR IIH TFIIH , POLYPEPTIDE 3-RELATED"/>
    <property type="match status" value="1"/>
</dbReference>
<evidence type="ECO:0000256" key="4">
    <source>
        <dbReference type="ARBA" id="ARBA00022763"/>
    </source>
</evidence>
<keyword evidence="8 11" id="KW-0804">Transcription</keyword>
<dbReference type="GO" id="GO:0005675">
    <property type="term" value="C:transcription factor TFIIH holo complex"/>
    <property type="evidence" value="ECO:0007669"/>
    <property type="project" value="UniProtKB-UniRule"/>
</dbReference>
<keyword evidence="6 11" id="KW-0862">Zinc</keyword>
<dbReference type="Gene3D" id="3.40.50.410">
    <property type="entry name" value="von Willebrand factor, type A domain"/>
    <property type="match status" value="1"/>
</dbReference>
<comment type="similarity">
    <text evidence="2 11">Belongs to the TFB4 family.</text>
</comment>
<evidence type="ECO:0000256" key="12">
    <source>
        <dbReference type="SAM" id="MobiDB-lite"/>
    </source>
</evidence>
<accession>A0AAD8UST0</accession>
<sequence length="350" mass="38685">MKPYISASADDGPGGEAFPVEAANSDNPTDLGSSKQKLEQTIVLIVDLTPAVWVNGVPPLSKSQNVSRLQLYNLYNIMYRFIKTYAIMSSSSRCCIIATHSSESRILYEGLVSNDWLTSSFHGVSTQNEHADATMTGIWRSMLDFIASGADSPSGDPQLTTALSMGLLYLNRLNKTGTGYGRRILLFDVSTPDGYKSQYIGLMNVAFTASKSHVSINTCAFGQSSRILEQLSDITNAKYLSLPKILKSEEDLQNYDQSISQLLAFWFLPSHSASEHLSTQLPFDFSNTAVCYCHYSTVDIAFICPCCFAVYCSETEDNGKYRIFCFICNSRLTKQLIKKKMAGDADFSKT</sequence>
<dbReference type="InterPro" id="IPR004600">
    <property type="entry name" value="TFIIH_Tfb4/GTF2H3"/>
</dbReference>
<keyword evidence="9 11" id="KW-0234">DNA repair</keyword>
<dbReference type="GO" id="GO:0000439">
    <property type="term" value="C:transcription factor TFIIH core complex"/>
    <property type="evidence" value="ECO:0007669"/>
    <property type="project" value="UniProtKB-UniRule"/>
</dbReference>
<evidence type="ECO:0000256" key="10">
    <source>
        <dbReference type="ARBA" id="ARBA00023242"/>
    </source>
</evidence>
<gene>
    <name evidence="13" type="ORF">BgAZ_110260</name>
</gene>
<evidence type="ECO:0000256" key="6">
    <source>
        <dbReference type="ARBA" id="ARBA00022833"/>
    </source>
</evidence>
<dbReference type="EMBL" id="JAVEPI010000001">
    <property type="protein sequence ID" value="KAK1445120.1"/>
    <property type="molecule type" value="Genomic_DNA"/>
</dbReference>